<proteinExistence type="predicted"/>
<sequence>MDSADQDAVRRTLEAQGRLLGHDQLLMDIWTSHQTLNASVTDLLSSGRAEQVPSLSAAEAPRADPQLAAAAPRKPHIPIPEWYSGEAGACASFLLQCSLVFDLQPLTYTSDRAKIAFVVNLLSGRAVQWATENQTPASSSFPAFTAELKRVFLHPVQSGEAASQIQSLRQGLAKGLKDELAAWEESRDLETLISLAIQLDNHVRERRRQRDRDCSESVSGPFLVDSGTGDSFISQDLAMQARIPIKTLPEPRPILGLNGEVLATVKHQTQPLTLIVSRNHQEQIRLFIIPASSSPGVLGPTAFALHPPPRLLAQTSPGELRRWGVPPMWSGRVVKSSAAGREPLQFSWGPHPGKWRRVPVAQQSVPDPGGVPSNQLFVPEDKVAVPLSRASWTSFDWDESSWSTRRGTVRQAQSWVPRHFILDNDLLRDFYHAHPDKPGSEEESIGNSWRCRQAHLSAISIRPPI</sequence>
<protein>
    <submittedName>
        <fullName evidence="2">Retrotransposon-like protein 1</fullName>
    </submittedName>
</protein>
<dbReference type="CDD" id="cd00303">
    <property type="entry name" value="retropepsin_like"/>
    <property type="match status" value="1"/>
</dbReference>
<name>A0A5C6NW20_9TELE</name>
<evidence type="ECO:0000313" key="2">
    <source>
        <dbReference type="EMBL" id="TWW71216.1"/>
    </source>
</evidence>
<evidence type="ECO:0000259" key="1">
    <source>
        <dbReference type="Pfam" id="PF16297"/>
    </source>
</evidence>
<dbReference type="InterPro" id="IPR032567">
    <property type="entry name" value="RTL1-rel"/>
</dbReference>
<gene>
    <name evidence="2" type="ORF">D4764_17G0006990</name>
</gene>
<comment type="caution">
    <text evidence="2">The sequence shown here is derived from an EMBL/GenBank/DDBJ whole genome shotgun (WGS) entry which is preliminary data.</text>
</comment>
<dbReference type="Gene3D" id="2.40.70.10">
    <property type="entry name" value="Acid Proteases"/>
    <property type="match status" value="1"/>
</dbReference>
<accession>A0A5C6NW20</accession>
<dbReference type="PANTHER" id="PTHR15503:SF22">
    <property type="entry name" value="TRANSPOSON TY3-I GAG POLYPROTEIN"/>
    <property type="match status" value="1"/>
</dbReference>
<dbReference type="AlphaFoldDB" id="A0A5C6NW20"/>
<reference evidence="2 3" key="1">
    <citation type="submission" date="2019-04" db="EMBL/GenBank/DDBJ databases">
        <title>Chromosome genome assembly for Takifugu flavidus.</title>
        <authorList>
            <person name="Xiao S."/>
        </authorList>
    </citation>
    <scope>NUCLEOTIDE SEQUENCE [LARGE SCALE GENOMIC DNA]</scope>
    <source>
        <strain evidence="2">HTHZ2018</strain>
        <tissue evidence="2">Muscle</tissue>
    </source>
</reference>
<dbReference type="Pfam" id="PF16297">
    <property type="entry name" value="DUF4939"/>
    <property type="match status" value="1"/>
</dbReference>
<dbReference type="EMBL" id="RHFK02000009">
    <property type="protein sequence ID" value="TWW71216.1"/>
    <property type="molecule type" value="Genomic_DNA"/>
</dbReference>
<organism evidence="2 3">
    <name type="scientific">Takifugu flavidus</name>
    <name type="common">sansaifugu</name>
    <dbReference type="NCBI Taxonomy" id="433684"/>
    <lineage>
        <taxon>Eukaryota</taxon>
        <taxon>Metazoa</taxon>
        <taxon>Chordata</taxon>
        <taxon>Craniata</taxon>
        <taxon>Vertebrata</taxon>
        <taxon>Euteleostomi</taxon>
        <taxon>Actinopterygii</taxon>
        <taxon>Neopterygii</taxon>
        <taxon>Teleostei</taxon>
        <taxon>Neoteleostei</taxon>
        <taxon>Acanthomorphata</taxon>
        <taxon>Eupercaria</taxon>
        <taxon>Tetraodontiformes</taxon>
        <taxon>Tetradontoidea</taxon>
        <taxon>Tetraodontidae</taxon>
        <taxon>Takifugu</taxon>
    </lineage>
</organism>
<keyword evidence="3" id="KW-1185">Reference proteome</keyword>
<dbReference type="PANTHER" id="PTHR15503">
    <property type="entry name" value="LDOC1 RELATED"/>
    <property type="match status" value="1"/>
</dbReference>
<feature type="domain" description="DUF4939" evidence="1">
    <location>
        <begin position="66"/>
        <end position="152"/>
    </location>
</feature>
<evidence type="ECO:0000313" key="3">
    <source>
        <dbReference type="Proteomes" id="UP000324091"/>
    </source>
</evidence>
<dbReference type="InterPro" id="IPR032549">
    <property type="entry name" value="DUF4939"/>
</dbReference>
<dbReference type="InterPro" id="IPR021109">
    <property type="entry name" value="Peptidase_aspartic_dom_sf"/>
</dbReference>
<dbReference type="Proteomes" id="UP000324091">
    <property type="component" value="Chromosome 17"/>
</dbReference>